<proteinExistence type="predicted"/>
<dbReference type="Proteomes" id="UP000832041">
    <property type="component" value="Chromosome"/>
</dbReference>
<evidence type="ECO:0000256" key="4">
    <source>
        <dbReference type="ARBA" id="ARBA00023163"/>
    </source>
</evidence>
<feature type="domain" description="Response regulatory" evidence="7">
    <location>
        <begin position="456"/>
        <end position="576"/>
    </location>
</feature>
<keyword evidence="9" id="KW-1185">Reference proteome</keyword>
<dbReference type="SMART" id="SM00421">
    <property type="entry name" value="HTH_LUXR"/>
    <property type="match status" value="1"/>
</dbReference>
<feature type="compositionally biased region" description="Gly residues" evidence="5">
    <location>
        <begin position="194"/>
        <end position="212"/>
    </location>
</feature>
<name>A0ABY4L7T7_THEAE</name>
<feature type="compositionally biased region" description="Gly residues" evidence="5">
    <location>
        <begin position="221"/>
        <end position="238"/>
    </location>
</feature>
<evidence type="ECO:0000256" key="2">
    <source>
        <dbReference type="ARBA" id="ARBA00023015"/>
    </source>
</evidence>
<dbReference type="InterPro" id="IPR000792">
    <property type="entry name" value="Tscrpt_reg_LuxR_C"/>
</dbReference>
<feature type="compositionally biased region" description="Basic residues" evidence="5">
    <location>
        <begin position="149"/>
        <end position="162"/>
    </location>
</feature>
<feature type="compositionally biased region" description="Low complexity" evidence="5">
    <location>
        <begin position="309"/>
        <end position="320"/>
    </location>
</feature>
<feature type="compositionally biased region" description="Basic residues" evidence="5">
    <location>
        <begin position="391"/>
        <end position="420"/>
    </location>
</feature>
<evidence type="ECO:0000259" key="6">
    <source>
        <dbReference type="SMART" id="SM00421"/>
    </source>
</evidence>
<dbReference type="InterPro" id="IPR011006">
    <property type="entry name" value="CheY-like_superfamily"/>
</dbReference>
<dbReference type="SMART" id="SM00448">
    <property type="entry name" value="REC"/>
    <property type="match status" value="1"/>
</dbReference>
<feature type="domain" description="HTH luxR-type" evidence="6">
    <location>
        <begin position="602"/>
        <end position="664"/>
    </location>
</feature>
<dbReference type="InterPro" id="IPR058245">
    <property type="entry name" value="NreC/VraR/RcsB-like_REC"/>
</dbReference>
<feature type="region of interest" description="Disordered" evidence="5">
    <location>
        <begin position="46"/>
        <end position="453"/>
    </location>
</feature>
<feature type="region of interest" description="Disordered" evidence="5">
    <location>
        <begin position="1"/>
        <end position="33"/>
    </location>
</feature>
<accession>A0ABY4L7T7</accession>
<feature type="compositionally biased region" description="Basic residues" evidence="5">
    <location>
        <begin position="363"/>
        <end position="373"/>
    </location>
</feature>
<feature type="compositionally biased region" description="Low complexity" evidence="5">
    <location>
        <begin position="263"/>
        <end position="288"/>
    </location>
</feature>
<dbReference type="Pfam" id="PF00196">
    <property type="entry name" value="GerE"/>
    <property type="match status" value="1"/>
</dbReference>
<dbReference type="Pfam" id="PF00072">
    <property type="entry name" value="Response_reg"/>
    <property type="match status" value="1"/>
</dbReference>
<keyword evidence="2" id="KW-0805">Transcription regulation</keyword>
<dbReference type="PANTHER" id="PTHR43214">
    <property type="entry name" value="TWO-COMPONENT RESPONSE REGULATOR"/>
    <property type="match status" value="1"/>
</dbReference>
<evidence type="ECO:0000256" key="1">
    <source>
        <dbReference type="ARBA" id="ARBA00022553"/>
    </source>
</evidence>
<feature type="compositionally biased region" description="Low complexity" evidence="5">
    <location>
        <begin position="107"/>
        <end position="124"/>
    </location>
</feature>
<protein>
    <submittedName>
        <fullName evidence="8">Response regulator transcription factor</fullName>
    </submittedName>
</protein>
<dbReference type="PANTHER" id="PTHR43214:SF24">
    <property type="entry name" value="TRANSCRIPTIONAL REGULATORY PROTEIN NARL-RELATED"/>
    <property type="match status" value="1"/>
</dbReference>
<gene>
    <name evidence="8" type="ORF">FOF52_04660</name>
</gene>
<feature type="compositionally biased region" description="Basic residues" evidence="5">
    <location>
        <begin position="344"/>
        <end position="355"/>
    </location>
</feature>
<dbReference type="EMBL" id="CP051627">
    <property type="protein sequence ID" value="UPT23335.1"/>
    <property type="molecule type" value="Genomic_DNA"/>
</dbReference>
<feature type="compositionally biased region" description="Low complexity" evidence="5">
    <location>
        <begin position="132"/>
        <end position="142"/>
    </location>
</feature>
<keyword evidence="4" id="KW-0804">Transcription</keyword>
<evidence type="ECO:0000256" key="3">
    <source>
        <dbReference type="ARBA" id="ARBA00023125"/>
    </source>
</evidence>
<evidence type="ECO:0000313" key="9">
    <source>
        <dbReference type="Proteomes" id="UP000832041"/>
    </source>
</evidence>
<keyword evidence="3" id="KW-0238">DNA-binding</keyword>
<dbReference type="InterPro" id="IPR001789">
    <property type="entry name" value="Sig_transdc_resp-reg_receiver"/>
</dbReference>
<dbReference type="CDD" id="cd06170">
    <property type="entry name" value="LuxR_C_like"/>
    <property type="match status" value="1"/>
</dbReference>
<evidence type="ECO:0000259" key="7">
    <source>
        <dbReference type="SMART" id="SM00448"/>
    </source>
</evidence>
<keyword evidence="1" id="KW-0597">Phosphoprotein</keyword>
<sequence length="670" mass="68529">MAGCGGRRLRSVRGRSSSRDSAEGAGRSPLPGVGLAVARARLPAVRAAAGDGGASGAAAGRGGDRRGLGGAGAVVDRCGAGGGRGAGGRGPGGRGGPGGGRAGDRGGTAAAGPGGRASAAAAPRTVRRRRLAAAARPLHRSGGVAGGGARRRRRARGRRGLLRRGAAAPAGGHRAGGPADRPVRWRAGRVRSGRGLGGGRCAAGHAGRGGGAARARIPGGSARGGAGRPGPGAAGGRLGAAAAGRAVGGGAVARPDRERVHGRAPPYRTRPARRGPAAAGQPHPAAGHGPPGPAARLSRVRVGRGRPRGGQAAARRVPGVRPRHPSGDPHRPRAGSGAAGAGRPLRRCRHRRRRPAGTAAGSHRVHGVLRRGRGPVERGQAQRCAPGRGDRARRRRGAVAAGARRRPRRCRGARRHRPVRAVRPGGGGRRHPGPVQSGRRSDRGESGASVRSEPAVSVVLAEDGVLLREGLVGLLERFGFHVAEAVGDADALVAAVRRHRPELLVTDIRMPPGHRDDGLRAAVRLRAERPDLAVVALSQYVVQDYAAELLDSSAGAGLGYLLKDRVADVAEFARTLRRVVDGATVIDPEVVRRLLRRRDDPMERLTPRELDVLALIAEGHSNTAIARALVVSEAAVGKHVGNILAKLDLPPSQDVNRRVLAVLAYLRGRG</sequence>
<feature type="compositionally biased region" description="Gly residues" evidence="5">
    <location>
        <begin position="79"/>
        <end position="101"/>
    </location>
</feature>
<feature type="compositionally biased region" description="Basic residues" evidence="5">
    <location>
        <begin position="298"/>
        <end position="307"/>
    </location>
</feature>
<organism evidence="8 9">
    <name type="scientific">Thermobifida alba</name>
    <name type="common">Thermomonospora alba</name>
    <dbReference type="NCBI Taxonomy" id="53522"/>
    <lineage>
        <taxon>Bacteria</taxon>
        <taxon>Bacillati</taxon>
        <taxon>Actinomycetota</taxon>
        <taxon>Actinomycetes</taxon>
        <taxon>Streptosporangiales</taxon>
        <taxon>Nocardiopsidaceae</taxon>
        <taxon>Thermobifida</taxon>
    </lineage>
</organism>
<dbReference type="SUPFAM" id="SSF52172">
    <property type="entry name" value="CheY-like"/>
    <property type="match status" value="1"/>
</dbReference>
<evidence type="ECO:0000256" key="5">
    <source>
        <dbReference type="SAM" id="MobiDB-lite"/>
    </source>
</evidence>
<dbReference type="Gene3D" id="3.40.50.2300">
    <property type="match status" value="1"/>
</dbReference>
<dbReference type="InterPro" id="IPR039420">
    <property type="entry name" value="WalR-like"/>
</dbReference>
<evidence type="ECO:0000313" key="8">
    <source>
        <dbReference type="EMBL" id="UPT23335.1"/>
    </source>
</evidence>
<feature type="compositionally biased region" description="Low complexity" evidence="5">
    <location>
        <begin position="163"/>
        <end position="179"/>
    </location>
</feature>
<reference evidence="8 9" key="1">
    <citation type="submission" date="2020-04" db="EMBL/GenBank/DDBJ databases">
        <title>Thermobifida alba genome sequencing and assembly.</title>
        <authorList>
            <person name="Luzics S."/>
            <person name="Horvath B."/>
            <person name="Nagy I."/>
            <person name="Toth A."/>
            <person name="Nagy I."/>
            <person name="Kukolya J."/>
        </authorList>
    </citation>
    <scope>NUCLEOTIDE SEQUENCE [LARGE SCALE GENOMIC DNA]</scope>
    <source>
        <strain evidence="8 9">DSM 43795</strain>
    </source>
</reference>
<feature type="compositionally biased region" description="Gly residues" evidence="5">
    <location>
        <begin position="50"/>
        <end position="61"/>
    </location>
</feature>
<dbReference type="PRINTS" id="PR00038">
    <property type="entry name" value="HTHLUXR"/>
</dbReference>
<dbReference type="CDD" id="cd17535">
    <property type="entry name" value="REC_NarL-like"/>
    <property type="match status" value="1"/>
</dbReference>